<dbReference type="SUPFAM" id="SSF52540">
    <property type="entry name" value="P-loop containing nucleoside triphosphate hydrolases"/>
    <property type="match status" value="1"/>
</dbReference>
<feature type="domain" description="ABC transporter" evidence="10">
    <location>
        <begin position="345"/>
        <end position="594"/>
    </location>
</feature>
<evidence type="ECO:0000256" key="1">
    <source>
        <dbReference type="ARBA" id="ARBA00004651"/>
    </source>
</evidence>
<reference evidence="11 12" key="1">
    <citation type="journal article" date="2013" name="Front. Microbiol.">
        <title>The genome of the endophytic bacterium H. frisingense GSF30(T) identifies diverse strategies in the Herbaspirillum genus to interact with plants.</title>
        <authorList>
            <person name="Straub D."/>
            <person name="Rothballer M."/>
            <person name="Hartmann A."/>
            <person name="Ludewig U."/>
        </authorList>
    </citation>
    <scope>NUCLEOTIDE SEQUENCE [LARGE SCALE GENOMIC DNA]</scope>
    <source>
        <strain evidence="11 12">GSF30</strain>
    </source>
</reference>
<feature type="transmembrane region" description="Helical" evidence="9">
    <location>
        <begin position="112"/>
        <end position="129"/>
    </location>
</feature>
<keyword evidence="4 9" id="KW-0812">Transmembrane</keyword>
<feature type="transmembrane region" description="Helical" evidence="9">
    <location>
        <begin position="82"/>
        <end position="105"/>
    </location>
</feature>
<feature type="transmembrane region" description="Helical" evidence="9">
    <location>
        <begin position="282"/>
        <end position="304"/>
    </location>
</feature>
<sequence length="596" mass="63411">MPSFMTHRAAWPVLFFAIVLALPQLGLPPFWVTLLSYVGLYAIVALGLVLLTGVAGLISFGQAAFVGIGAYTTAYLTSQFGLSPWVGLLAGIALTACSALVIGALTMRISGHYLPLSTIAWGLSLYYLFGNLEMLGKHDGINGIPAISIGSFEFGNGGSMYLLIWGVVILALVSVVNFLDSRAGRAVRALKYGYVMPESMGVDTARLKIVIFVYAAVLAGISGWLYAHLQQAVNPTPFGLKYGIDYLLMVVVGGAGHVWGALLGAGLLAVLSNFLQEWLPGLLGSGGNFEAIVFGIALVIFLQFANEGLWPRLQARFGQRRVHSLRTGGAPLAQLPKPQRGEVILQVESARKQFGGLVAVNDVSFAVKAGEIVGLIGPNGAGKSTTFNLVTGVLSITSGKLDYRGQSLAGLSSREICSRGIARTFQHVRLVPGMSVLENAAMGAFRRGEYAPQRGILASLVRANASEEARILQEARHQLERVGLGNMLDRPAGSLALGQQRILEIARALCCDPALLLLDEPAAGLRLKEKQALAALLDKLRGEGMAVLLVEHDMDFVMQLTDHIVVMEFGTKIAEGTPAQIQVHPAVLEAYLGGAQ</sequence>
<dbReference type="GO" id="GO:0015658">
    <property type="term" value="F:branched-chain amino acid transmembrane transporter activity"/>
    <property type="evidence" value="ECO:0007669"/>
    <property type="project" value="InterPro"/>
</dbReference>
<keyword evidence="6 11" id="KW-0067">ATP-binding</keyword>
<comment type="caution">
    <text evidence="11">The sequence shown here is derived from an EMBL/GenBank/DDBJ whole genome shotgun (WGS) entry which is preliminary data.</text>
</comment>
<dbReference type="CDD" id="cd03219">
    <property type="entry name" value="ABC_Mj1267_LivG_branched"/>
    <property type="match status" value="1"/>
</dbReference>
<proteinExistence type="predicted"/>
<dbReference type="Pfam" id="PF12399">
    <property type="entry name" value="BCA_ABC_TP_C"/>
    <property type="match status" value="1"/>
</dbReference>
<dbReference type="GO" id="GO:0005524">
    <property type="term" value="F:ATP binding"/>
    <property type="evidence" value="ECO:0007669"/>
    <property type="project" value="UniProtKB-KW"/>
</dbReference>
<keyword evidence="5" id="KW-0547">Nucleotide-binding</keyword>
<feature type="transmembrane region" description="Helical" evidence="9">
    <location>
        <begin position="31"/>
        <end position="50"/>
    </location>
</feature>
<dbReference type="GO" id="GO:0016887">
    <property type="term" value="F:ATP hydrolysis activity"/>
    <property type="evidence" value="ECO:0007669"/>
    <property type="project" value="InterPro"/>
</dbReference>
<dbReference type="Pfam" id="PF00005">
    <property type="entry name" value="ABC_tran"/>
    <property type="match status" value="1"/>
</dbReference>
<evidence type="ECO:0000256" key="4">
    <source>
        <dbReference type="ARBA" id="ARBA00022692"/>
    </source>
</evidence>
<evidence type="ECO:0000256" key="5">
    <source>
        <dbReference type="ARBA" id="ARBA00022741"/>
    </source>
</evidence>
<evidence type="ECO:0000256" key="2">
    <source>
        <dbReference type="ARBA" id="ARBA00022448"/>
    </source>
</evidence>
<dbReference type="InterPro" id="IPR003439">
    <property type="entry name" value="ABC_transporter-like_ATP-bd"/>
</dbReference>
<evidence type="ECO:0000256" key="7">
    <source>
        <dbReference type="ARBA" id="ARBA00022989"/>
    </source>
</evidence>
<organism evidence="11 12">
    <name type="scientific">Herbaspirillum frisingense GSF30</name>
    <dbReference type="NCBI Taxonomy" id="864073"/>
    <lineage>
        <taxon>Bacteria</taxon>
        <taxon>Pseudomonadati</taxon>
        <taxon>Pseudomonadota</taxon>
        <taxon>Betaproteobacteria</taxon>
        <taxon>Burkholderiales</taxon>
        <taxon>Oxalobacteraceae</taxon>
        <taxon>Herbaspirillum</taxon>
    </lineage>
</organism>
<protein>
    <submittedName>
        <fullName evidence="11">Branched-chain amino acid ABC transporter ATP-binding protein/permease</fullName>
    </submittedName>
</protein>
<dbReference type="InterPro" id="IPR027417">
    <property type="entry name" value="P-loop_NTPase"/>
</dbReference>
<comment type="subcellular location">
    <subcellularLocation>
        <location evidence="1">Cell membrane</location>
        <topology evidence="1">Multi-pass membrane protein</topology>
    </subcellularLocation>
</comment>
<dbReference type="EMBL" id="AEEC02000002">
    <property type="protein sequence ID" value="EOA06506.1"/>
    <property type="molecule type" value="Genomic_DNA"/>
</dbReference>
<dbReference type="PANTHER" id="PTHR45772:SF2">
    <property type="entry name" value="ABC TRANSPORTER ATP-BINDING PROTEIN"/>
    <property type="match status" value="1"/>
</dbReference>
<evidence type="ECO:0000256" key="8">
    <source>
        <dbReference type="ARBA" id="ARBA00023136"/>
    </source>
</evidence>
<dbReference type="GO" id="GO:0005886">
    <property type="term" value="C:plasma membrane"/>
    <property type="evidence" value="ECO:0007669"/>
    <property type="project" value="UniProtKB-SubCell"/>
</dbReference>
<evidence type="ECO:0000313" key="12">
    <source>
        <dbReference type="Proteomes" id="UP000006772"/>
    </source>
</evidence>
<dbReference type="InterPro" id="IPR032823">
    <property type="entry name" value="BCA_ABC_TP_C"/>
</dbReference>
<dbReference type="AlphaFoldDB" id="A0AAI9IHU6"/>
<gene>
    <name evidence="11" type="ORF">HFRIS_002064</name>
</gene>
<dbReference type="Gene3D" id="3.40.50.300">
    <property type="entry name" value="P-loop containing nucleotide triphosphate hydrolases"/>
    <property type="match status" value="1"/>
</dbReference>
<feature type="transmembrane region" description="Helical" evidence="9">
    <location>
        <begin position="247"/>
        <end position="270"/>
    </location>
</feature>
<dbReference type="FunFam" id="3.40.50.300:FF:000421">
    <property type="entry name" value="Branched-chain amino acid ABC transporter ATP-binding protein"/>
    <property type="match status" value="1"/>
</dbReference>
<keyword evidence="3" id="KW-1003">Cell membrane</keyword>
<evidence type="ECO:0000256" key="6">
    <source>
        <dbReference type="ARBA" id="ARBA00022840"/>
    </source>
</evidence>
<dbReference type="InterPro" id="IPR001851">
    <property type="entry name" value="ABC_transp_permease"/>
</dbReference>
<evidence type="ECO:0000313" key="11">
    <source>
        <dbReference type="EMBL" id="EOA06506.1"/>
    </source>
</evidence>
<evidence type="ECO:0000259" key="10">
    <source>
        <dbReference type="PROSITE" id="PS50893"/>
    </source>
</evidence>
<dbReference type="RefSeq" id="WP_006461555.1">
    <property type="nucleotide sequence ID" value="NZ_AEEC02000002.1"/>
</dbReference>
<evidence type="ECO:0000256" key="3">
    <source>
        <dbReference type="ARBA" id="ARBA00022475"/>
    </source>
</evidence>
<accession>A0AAI9IHU6</accession>
<keyword evidence="2" id="KW-0813">Transport</keyword>
<dbReference type="InterPro" id="IPR043428">
    <property type="entry name" value="LivM-like"/>
</dbReference>
<feature type="transmembrane region" description="Helical" evidence="9">
    <location>
        <begin position="209"/>
        <end position="227"/>
    </location>
</feature>
<dbReference type="SMART" id="SM00382">
    <property type="entry name" value="AAA"/>
    <property type="match status" value="1"/>
</dbReference>
<evidence type="ECO:0000256" key="9">
    <source>
        <dbReference type="SAM" id="Phobius"/>
    </source>
</evidence>
<name>A0AAI9IHU6_9BURK</name>
<keyword evidence="7 9" id="KW-1133">Transmembrane helix</keyword>
<keyword evidence="8 9" id="KW-0472">Membrane</keyword>
<dbReference type="PROSITE" id="PS50893">
    <property type="entry name" value="ABC_TRANSPORTER_2"/>
    <property type="match status" value="1"/>
</dbReference>
<dbReference type="PANTHER" id="PTHR45772">
    <property type="entry name" value="CONSERVED COMPONENT OF ABC TRANSPORTER FOR NATURAL AMINO ACIDS-RELATED"/>
    <property type="match status" value="1"/>
</dbReference>
<dbReference type="CDD" id="cd06581">
    <property type="entry name" value="TM_PBP1_LivM_like"/>
    <property type="match status" value="1"/>
</dbReference>
<dbReference type="Pfam" id="PF02653">
    <property type="entry name" value="BPD_transp_2"/>
    <property type="match status" value="1"/>
</dbReference>
<dbReference type="Proteomes" id="UP000006772">
    <property type="component" value="Unassembled WGS sequence"/>
</dbReference>
<dbReference type="InterPro" id="IPR003593">
    <property type="entry name" value="AAA+_ATPase"/>
</dbReference>
<dbReference type="InterPro" id="IPR051120">
    <property type="entry name" value="ABC_AA/LPS_Transport"/>
</dbReference>
<feature type="transmembrane region" description="Helical" evidence="9">
    <location>
        <begin position="160"/>
        <end position="179"/>
    </location>
</feature>